<dbReference type="CDD" id="cd00034">
    <property type="entry name" value="CSD"/>
    <property type="match status" value="1"/>
</dbReference>
<gene>
    <name evidence="5" type="ORF">EVEC_LOCUS3513</name>
</gene>
<keyword evidence="6" id="KW-1185">Reference proteome</keyword>
<evidence type="ECO:0000313" key="6">
    <source>
        <dbReference type="Proteomes" id="UP000274131"/>
    </source>
</evidence>
<protein>
    <submittedName>
        <fullName evidence="7">Chromo domain-containing protein</fullName>
    </submittedName>
</protein>
<proteinExistence type="predicted"/>
<sequence length="295" mass="34226">MALQIVIGSSFWGFELEKLEDYEITGNEYNLNCGKISMERLCWKCYISSRTLAVPKNRPHQLRKSFNVVYCSTRRFCFFTKKKAILTVQIPQRERVHGISASLQKKKKPFLLCKFPSEEELKLSTFFSDGVLGVCVLAELHTRLFTNFLVGHLTVYGDFAQEYVVEKIIDKRTKNGKVEYFLSWKGFPPSDNTWEPVENLDCPDLIQMEEARKEQELFKNCETEREEVKNGFEQGLEPEKIIGGTLSHGQIMLLIKWKGKEAASLVPSKIANEKCPQMVIKFYEERIQWNMSSYS</sequence>
<dbReference type="STRING" id="51028.A0A0N4V1H7"/>
<dbReference type="GO" id="GO:0005634">
    <property type="term" value="C:nucleus"/>
    <property type="evidence" value="ECO:0007669"/>
    <property type="project" value="UniProtKB-SubCell"/>
</dbReference>
<dbReference type="SMART" id="SM00300">
    <property type="entry name" value="ChSh"/>
    <property type="match status" value="1"/>
</dbReference>
<dbReference type="PANTHER" id="PTHR22812">
    <property type="entry name" value="CHROMOBOX PROTEIN"/>
    <property type="match status" value="1"/>
</dbReference>
<reference evidence="5 6" key="2">
    <citation type="submission" date="2018-10" db="EMBL/GenBank/DDBJ databases">
        <authorList>
            <consortium name="Pathogen Informatics"/>
        </authorList>
    </citation>
    <scope>NUCLEOTIDE SEQUENCE [LARGE SCALE GENOMIC DNA]</scope>
</reference>
<dbReference type="Pfam" id="PF00385">
    <property type="entry name" value="Chromo"/>
    <property type="match status" value="1"/>
</dbReference>
<dbReference type="InterPro" id="IPR017984">
    <property type="entry name" value="Chromo_dom_subgr"/>
</dbReference>
<dbReference type="OrthoDB" id="433924at2759"/>
<keyword evidence="2" id="KW-0677">Repeat</keyword>
<dbReference type="SMART" id="SM00298">
    <property type="entry name" value="CHROMO"/>
    <property type="match status" value="2"/>
</dbReference>
<dbReference type="InterPro" id="IPR000953">
    <property type="entry name" value="Chromo/chromo_shadow_dom"/>
</dbReference>
<name>A0A0N4V1H7_ENTVE</name>
<accession>A0A0N4V1H7</accession>
<dbReference type="InterPro" id="IPR051219">
    <property type="entry name" value="Heterochromatin_chromo-domain"/>
</dbReference>
<evidence type="ECO:0000259" key="4">
    <source>
        <dbReference type="PROSITE" id="PS50013"/>
    </source>
</evidence>
<feature type="domain" description="Chromo" evidence="4">
    <location>
        <begin position="163"/>
        <end position="206"/>
    </location>
</feature>
<evidence type="ECO:0000313" key="5">
    <source>
        <dbReference type="EMBL" id="VDD88370.1"/>
    </source>
</evidence>
<dbReference type="WBParaSite" id="EVEC_0000380501-mRNA-1">
    <property type="protein sequence ID" value="EVEC_0000380501-mRNA-1"/>
    <property type="gene ID" value="EVEC_0000380501"/>
</dbReference>
<evidence type="ECO:0000256" key="2">
    <source>
        <dbReference type="ARBA" id="ARBA00022737"/>
    </source>
</evidence>
<dbReference type="AlphaFoldDB" id="A0A0N4V1H7"/>
<dbReference type="SUPFAM" id="SSF54160">
    <property type="entry name" value="Chromo domain-like"/>
    <property type="match status" value="2"/>
</dbReference>
<feature type="domain" description="Chromo" evidence="4">
    <location>
        <begin position="236"/>
        <end position="294"/>
    </location>
</feature>
<dbReference type="FunFam" id="2.40.50.40:FF:000031">
    <property type="entry name" value="Heterochromatin protein 1"/>
    <property type="match status" value="1"/>
</dbReference>
<evidence type="ECO:0000256" key="3">
    <source>
        <dbReference type="ARBA" id="ARBA00023242"/>
    </source>
</evidence>
<comment type="subcellular location">
    <subcellularLocation>
        <location evidence="1">Nucleus</location>
    </subcellularLocation>
</comment>
<dbReference type="InterPro" id="IPR016197">
    <property type="entry name" value="Chromo-like_dom_sf"/>
</dbReference>
<dbReference type="Pfam" id="PF01393">
    <property type="entry name" value="Chromo_shadow"/>
    <property type="match status" value="1"/>
</dbReference>
<dbReference type="InterPro" id="IPR008251">
    <property type="entry name" value="Chromo_shadow_dom"/>
</dbReference>
<dbReference type="Gene3D" id="2.40.50.40">
    <property type="match status" value="2"/>
</dbReference>
<dbReference type="InterPro" id="IPR023780">
    <property type="entry name" value="Chromo_domain"/>
</dbReference>
<dbReference type="EMBL" id="UXUI01007611">
    <property type="protein sequence ID" value="VDD88370.1"/>
    <property type="molecule type" value="Genomic_DNA"/>
</dbReference>
<dbReference type="PROSITE" id="PS50013">
    <property type="entry name" value="CHROMO_2"/>
    <property type="match status" value="2"/>
</dbReference>
<evidence type="ECO:0000256" key="1">
    <source>
        <dbReference type="ARBA" id="ARBA00004123"/>
    </source>
</evidence>
<organism evidence="7">
    <name type="scientific">Enterobius vermicularis</name>
    <name type="common">Human pinworm</name>
    <dbReference type="NCBI Taxonomy" id="51028"/>
    <lineage>
        <taxon>Eukaryota</taxon>
        <taxon>Metazoa</taxon>
        <taxon>Ecdysozoa</taxon>
        <taxon>Nematoda</taxon>
        <taxon>Chromadorea</taxon>
        <taxon>Rhabditida</taxon>
        <taxon>Spirurina</taxon>
        <taxon>Oxyuridomorpha</taxon>
        <taxon>Oxyuroidea</taxon>
        <taxon>Oxyuridae</taxon>
        <taxon>Enterobius</taxon>
    </lineage>
</organism>
<dbReference type="PRINTS" id="PR00504">
    <property type="entry name" value="CHROMODOMAIN"/>
</dbReference>
<reference evidence="7" key="1">
    <citation type="submission" date="2017-02" db="UniProtKB">
        <authorList>
            <consortium name="WormBaseParasite"/>
        </authorList>
    </citation>
    <scope>IDENTIFICATION</scope>
</reference>
<dbReference type="Proteomes" id="UP000274131">
    <property type="component" value="Unassembled WGS sequence"/>
</dbReference>
<keyword evidence="3" id="KW-0539">Nucleus</keyword>
<evidence type="ECO:0000313" key="7">
    <source>
        <dbReference type="WBParaSite" id="EVEC_0000380501-mRNA-1"/>
    </source>
</evidence>